<dbReference type="HAMAP" id="MF_00037">
    <property type="entry name" value="MurB"/>
    <property type="match status" value="1"/>
</dbReference>
<keyword evidence="6 16" id="KW-0132">Cell division</keyword>
<protein>
    <recommendedName>
        <fullName evidence="16">UDP-N-acetylenolpyruvoylglucosamine reductase</fullName>
        <ecNumber evidence="16">1.3.1.98</ecNumber>
    </recommendedName>
    <alternativeName>
        <fullName evidence="16">UDP-N-acetylmuramate dehydrogenase</fullName>
    </alternativeName>
</protein>
<dbReference type="Proteomes" id="UP000183940">
    <property type="component" value="Unassembled WGS sequence"/>
</dbReference>
<keyword evidence="14 16" id="KW-0961">Cell wall biogenesis/degradation</keyword>
<comment type="cofactor">
    <cofactor evidence="1 16">
        <name>FAD</name>
        <dbReference type="ChEBI" id="CHEBI:57692"/>
    </cofactor>
</comment>
<comment type="caution">
    <text evidence="18">The sequence shown here is derived from an EMBL/GenBank/DDBJ whole genome shotgun (WGS) entry which is preliminary data.</text>
</comment>
<evidence type="ECO:0000256" key="13">
    <source>
        <dbReference type="ARBA" id="ARBA00023306"/>
    </source>
</evidence>
<evidence type="ECO:0000256" key="4">
    <source>
        <dbReference type="ARBA" id="ARBA00004752"/>
    </source>
</evidence>
<evidence type="ECO:0000313" key="18">
    <source>
        <dbReference type="EMBL" id="OJJ27348.1"/>
    </source>
</evidence>
<gene>
    <name evidence="16" type="primary">murB</name>
    <name evidence="18" type="ORF">BI308_02375</name>
</gene>
<dbReference type="Gene3D" id="3.30.465.10">
    <property type="match status" value="1"/>
</dbReference>
<keyword evidence="5 16" id="KW-0963">Cytoplasm</keyword>
<dbReference type="UniPathway" id="UPA00219"/>
<keyword evidence="10 16" id="KW-0133">Cell shape</keyword>
<name>A0A1L9QXE1_9CYAN</name>
<evidence type="ECO:0000256" key="11">
    <source>
        <dbReference type="ARBA" id="ARBA00022984"/>
    </source>
</evidence>
<keyword evidence="11 16" id="KW-0573">Peptidoglycan synthesis</keyword>
<evidence type="ECO:0000259" key="17">
    <source>
        <dbReference type="PROSITE" id="PS51387"/>
    </source>
</evidence>
<comment type="similarity">
    <text evidence="16">Belongs to the MurB family.</text>
</comment>
<dbReference type="PANTHER" id="PTHR21071:SF4">
    <property type="entry name" value="UDP-N-ACETYLENOLPYRUVOYLGLUCOSAMINE REDUCTASE"/>
    <property type="match status" value="1"/>
</dbReference>
<dbReference type="InterPro" id="IPR011601">
    <property type="entry name" value="MurB_C"/>
</dbReference>
<dbReference type="EC" id="1.3.1.98" evidence="16"/>
<dbReference type="Gene3D" id="3.90.78.10">
    <property type="entry name" value="UDP-N-acetylenolpyruvoylglucosamine reductase, C-terminal domain"/>
    <property type="match status" value="1"/>
</dbReference>
<evidence type="ECO:0000256" key="9">
    <source>
        <dbReference type="ARBA" id="ARBA00022857"/>
    </source>
</evidence>
<evidence type="ECO:0000256" key="14">
    <source>
        <dbReference type="ARBA" id="ARBA00023316"/>
    </source>
</evidence>
<comment type="catalytic activity">
    <reaction evidence="15 16">
        <text>UDP-N-acetyl-alpha-D-muramate + NADP(+) = UDP-N-acetyl-3-O-(1-carboxyvinyl)-alpha-D-glucosamine + NADPH + H(+)</text>
        <dbReference type="Rhea" id="RHEA:12248"/>
        <dbReference type="ChEBI" id="CHEBI:15378"/>
        <dbReference type="ChEBI" id="CHEBI:57783"/>
        <dbReference type="ChEBI" id="CHEBI:58349"/>
        <dbReference type="ChEBI" id="CHEBI:68483"/>
        <dbReference type="ChEBI" id="CHEBI:70757"/>
        <dbReference type="EC" id="1.3.1.98"/>
    </reaction>
</comment>
<keyword evidence="12 16" id="KW-0560">Oxidoreductase</keyword>
<evidence type="ECO:0000256" key="2">
    <source>
        <dbReference type="ARBA" id="ARBA00003921"/>
    </source>
</evidence>
<evidence type="ECO:0000256" key="10">
    <source>
        <dbReference type="ARBA" id="ARBA00022960"/>
    </source>
</evidence>
<evidence type="ECO:0000256" key="5">
    <source>
        <dbReference type="ARBA" id="ARBA00022490"/>
    </source>
</evidence>
<evidence type="ECO:0000256" key="16">
    <source>
        <dbReference type="HAMAP-Rule" id="MF_00037"/>
    </source>
</evidence>
<dbReference type="PROSITE" id="PS51387">
    <property type="entry name" value="FAD_PCMH"/>
    <property type="match status" value="1"/>
</dbReference>
<accession>A0A1L9QXE1</accession>
<evidence type="ECO:0000256" key="8">
    <source>
        <dbReference type="ARBA" id="ARBA00022827"/>
    </source>
</evidence>
<dbReference type="SUPFAM" id="SSF56194">
    <property type="entry name" value="Uridine diphospho-N-Acetylenolpyruvylglucosamine reductase, MurB, C-terminal domain"/>
    <property type="match status" value="1"/>
</dbReference>
<dbReference type="NCBIfam" id="TIGR00179">
    <property type="entry name" value="murB"/>
    <property type="match status" value="1"/>
</dbReference>
<evidence type="ECO:0000256" key="6">
    <source>
        <dbReference type="ARBA" id="ARBA00022618"/>
    </source>
</evidence>
<feature type="active site" evidence="16">
    <location>
        <position position="319"/>
    </location>
</feature>
<comment type="pathway">
    <text evidence="4 16">Cell wall biogenesis; peptidoglycan biosynthesis.</text>
</comment>
<dbReference type="GO" id="GO:0071949">
    <property type="term" value="F:FAD binding"/>
    <property type="evidence" value="ECO:0007669"/>
    <property type="project" value="InterPro"/>
</dbReference>
<keyword evidence="13 16" id="KW-0131">Cell cycle</keyword>
<dbReference type="GO" id="GO:0005829">
    <property type="term" value="C:cytosol"/>
    <property type="evidence" value="ECO:0007669"/>
    <property type="project" value="TreeGrafter"/>
</dbReference>
<dbReference type="InterPro" id="IPR016169">
    <property type="entry name" value="FAD-bd_PCMH_sub2"/>
</dbReference>
<dbReference type="InterPro" id="IPR036318">
    <property type="entry name" value="FAD-bd_PCMH-like_sf"/>
</dbReference>
<feature type="active site" description="Proton donor" evidence="16">
    <location>
        <position position="249"/>
    </location>
</feature>
<dbReference type="SUPFAM" id="SSF56176">
    <property type="entry name" value="FAD-binding/transporter-associated domain-like"/>
    <property type="match status" value="1"/>
</dbReference>
<sequence>MTISYDPPKLKSACGLTQISPEGMKLKPTEVMIAQPSMIQSHVSLAGLTSFRVGGPAQWYVAPQSESELLTSLAWAKSKSLPVTTIGAGSNLLISDDGLPGLVIGTRNLRNIEYDDQNAQVRVDAGVSLAYLARQVARRGWSGLEWAIGIPGTVGGAVVMNAGAHKSCMADILTDIQVIAGNGVHQTLMKADLEYSYRSSILQGSNYTVTQARFQLKPTHDPQAIITTTNTHLHQRHATQPYHLPSCGSVFRNPEPQKAARLIEQAGLKGYKIGDAQVSELHANFILNCGRATASDIYQLIHYVQEQVDRRWSIRLKPEVKIVGNFNQ</sequence>
<keyword evidence="19" id="KW-1185">Reference proteome</keyword>
<dbReference type="NCBIfam" id="NF010480">
    <property type="entry name" value="PRK13905.1"/>
    <property type="match status" value="1"/>
</dbReference>
<dbReference type="InterPro" id="IPR016167">
    <property type="entry name" value="FAD-bd_PCMH_sub1"/>
</dbReference>
<evidence type="ECO:0000256" key="3">
    <source>
        <dbReference type="ARBA" id="ARBA00004496"/>
    </source>
</evidence>
<proteinExistence type="inferred from homology"/>
<comment type="subcellular location">
    <subcellularLocation>
        <location evidence="3 16">Cytoplasm</location>
    </subcellularLocation>
</comment>
<reference evidence="18" key="1">
    <citation type="submission" date="2016-10" db="EMBL/GenBank/DDBJ databases">
        <title>CRISPR-Cas defence system in Roseofilum reptotaenium: evidence of a bacteriophage-cyanobacterium arms race in the coral black band disease.</title>
        <authorList>
            <person name="Buerger P."/>
            <person name="Wood-Charlson E.M."/>
            <person name="Weynberg K.D."/>
            <person name="Willis B."/>
            <person name="Van Oppen M.J."/>
        </authorList>
    </citation>
    <scope>NUCLEOTIDE SEQUENCE [LARGE SCALE GENOMIC DNA]</scope>
    <source>
        <strain evidence="18">AO1-A</strain>
    </source>
</reference>
<organism evidence="18 19">
    <name type="scientific">Roseofilum reptotaenium AO1-A</name>
    <dbReference type="NCBI Taxonomy" id="1925591"/>
    <lineage>
        <taxon>Bacteria</taxon>
        <taxon>Bacillati</taxon>
        <taxon>Cyanobacteriota</taxon>
        <taxon>Cyanophyceae</taxon>
        <taxon>Desertifilales</taxon>
        <taxon>Desertifilaceae</taxon>
        <taxon>Roseofilum</taxon>
    </lineage>
</organism>
<comment type="function">
    <text evidence="2 16">Cell wall formation.</text>
</comment>
<dbReference type="AlphaFoldDB" id="A0A1L9QXE1"/>
<feature type="domain" description="FAD-binding PCMH-type" evidence="17">
    <location>
        <begin position="52"/>
        <end position="219"/>
    </location>
</feature>
<dbReference type="Pfam" id="PF02873">
    <property type="entry name" value="MurB_C"/>
    <property type="match status" value="1"/>
</dbReference>
<dbReference type="Pfam" id="PF01565">
    <property type="entry name" value="FAD_binding_4"/>
    <property type="match status" value="1"/>
</dbReference>
<evidence type="ECO:0000256" key="1">
    <source>
        <dbReference type="ARBA" id="ARBA00001974"/>
    </source>
</evidence>
<dbReference type="PANTHER" id="PTHR21071">
    <property type="entry name" value="UDP-N-ACETYLENOLPYRUVOYLGLUCOSAMINE REDUCTASE"/>
    <property type="match status" value="1"/>
</dbReference>
<dbReference type="InterPro" id="IPR003170">
    <property type="entry name" value="MurB"/>
</dbReference>
<dbReference type="GO" id="GO:0008360">
    <property type="term" value="P:regulation of cell shape"/>
    <property type="evidence" value="ECO:0007669"/>
    <property type="project" value="UniProtKB-KW"/>
</dbReference>
<dbReference type="Gene3D" id="3.30.43.10">
    <property type="entry name" value="Uridine Diphospho-n-acetylenolpyruvylglucosamine Reductase, domain 2"/>
    <property type="match status" value="1"/>
</dbReference>
<evidence type="ECO:0000256" key="12">
    <source>
        <dbReference type="ARBA" id="ARBA00023002"/>
    </source>
</evidence>
<keyword evidence="9 16" id="KW-0521">NADP</keyword>
<dbReference type="GO" id="GO:0051301">
    <property type="term" value="P:cell division"/>
    <property type="evidence" value="ECO:0007669"/>
    <property type="project" value="UniProtKB-KW"/>
</dbReference>
<dbReference type="GO" id="GO:0009252">
    <property type="term" value="P:peptidoglycan biosynthetic process"/>
    <property type="evidence" value="ECO:0007669"/>
    <property type="project" value="UniProtKB-UniRule"/>
</dbReference>
<dbReference type="GO" id="GO:0071555">
    <property type="term" value="P:cell wall organization"/>
    <property type="evidence" value="ECO:0007669"/>
    <property type="project" value="UniProtKB-KW"/>
</dbReference>
<evidence type="ECO:0000256" key="7">
    <source>
        <dbReference type="ARBA" id="ARBA00022630"/>
    </source>
</evidence>
<keyword evidence="8 16" id="KW-0274">FAD</keyword>
<evidence type="ECO:0000256" key="15">
    <source>
        <dbReference type="ARBA" id="ARBA00048914"/>
    </source>
</evidence>
<feature type="active site" evidence="16">
    <location>
        <position position="198"/>
    </location>
</feature>
<dbReference type="InterPro" id="IPR006094">
    <property type="entry name" value="Oxid_FAD_bind_N"/>
</dbReference>
<evidence type="ECO:0000313" key="19">
    <source>
        <dbReference type="Proteomes" id="UP000183940"/>
    </source>
</evidence>
<dbReference type="STRING" id="1925591.BI308_02375"/>
<dbReference type="EMBL" id="MLAW01000002">
    <property type="protein sequence ID" value="OJJ27348.1"/>
    <property type="molecule type" value="Genomic_DNA"/>
</dbReference>
<dbReference type="InterPro" id="IPR016166">
    <property type="entry name" value="FAD-bd_PCMH"/>
</dbReference>
<dbReference type="InterPro" id="IPR036635">
    <property type="entry name" value="MurB_C_sf"/>
</dbReference>
<keyword evidence="7 16" id="KW-0285">Flavoprotein</keyword>
<dbReference type="GO" id="GO:0008762">
    <property type="term" value="F:UDP-N-acetylmuramate dehydrogenase activity"/>
    <property type="evidence" value="ECO:0007669"/>
    <property type="project" value="UniProtKB-UniRule"/>
</dbReference>